<keyword evidence="2" id="KW-1185">Reference proteome</keyword>
<sequence length="201" mass="22602">MIQIKGQNITSFSDAYFFGYGSLVNRATHVFAEAHPAQLRGWRRVWRHTEMRPVAFLTALPDPESTIDGLIAAVPGADWPALDLREAAYARVPAHDQVTHPLPHRPEIAVYSIPEGRHGTPSTAHPILLSYIDVVVQGYLREFGPEGVARFFDTTHGWDAPVLDDRARPRYPRHQTLSAAERVLSDEHLARLDVRVIRDMA</sequence>
<dbReference type="AlphaFoldDB" id="A0A1I5A5D3"/>
<dbReference type="CDD" id="cd06661">
    <property type="entry name" value="GGCT_like"/>
    <property type="match status" value="1"/>
</dbReference>
<dbReference type="EMBL" id="FOVP01000005">
    <property type="protein sequence ID" value="SFN57781.1"/>
    <property type="molecule type" value="Genomic_DNA"/>
</dbReference>
<reference evidence="2" key="1">
    <citation type="submission" date="2016-10" db="EMBL/GenBank/DDBJ databases">
        <authorList>
            <person name="Varghese N."/>
            <person name="Submissions S."/>
        </authorList>
    </citation>
    <scope>NUCLEOTIDE SEQUENCE [LARGE SCALE GENOMIC DNA]</scope>
    <source>
        <strain evidence="2">DSM 28463</strain>
    </source>
</reference>
<dbReference type="RefSeq" id="WP_092835674.1">
    <property type="nucleotide sequence ID" value="NZ_FOVP01000005.1"/>
</dbReference>
<dbReference type="STRING" id="1005928.SAMN04487859_10585"/>
<evidence type="ECO:0000313" key="2">
    <source>
        <dbReference type="Proteomes" id="UP000198599"/>
    </source>
</evidence>
<gene>
    <name evidence="1" type="ORF">SAMN04487859_10585</name>
</gene>
<dbReference type="SUPFAM" id="SSF110857">
    <property type="entry name" value="Gamma-glutamyl cyclotransferase-like"/>
    <property type="match status" value="1"/>
</dbReference>
<dbReference type="Gene3D" id="3.10.490.10">
    <property type="entry name" value="Gamma-glutamyl cyclotransferase-like"/>
    <property type="match status" value="1"/>
</dbReference>
<name>A0A1I5A5D3_9RHOB</name>
<dbReference type="Proteomes" id="UP000198599">
    <property type="component" value="Unassembled WGS sequence"/>
</dbReference>
<accession>A0A1I5A5D3</accession>
<dbReference type="OrthoDB" id="5567366at2"/>
<evidence type="ECO:0000313" key="1">
    <source>
        <dbReference type="EMBL" id="SFN57781.1"/>
    </source>
</evidence>
<proteinExistence type="predicted"/>
<dbReference type="InterPro" id="IPR036568">
    <property type="entry name" value="GGCT-like_sf"/>
</dbReference>
<organism evidence="1 2">
    <name type="scientific">Roseovarius lutimaris</name>
    <dbReference type="NCBI Taxonomy" id="1005928"/>
    <lineage>
        <taxon>Bacteria</taxon>
        <taxon>Pseudomonadati</taxon>
        <taxon>Pseudomonadota</taxon>
        <taxon>Alphaproteobacteria</taxon>
        <taxon>Rhodobacterales</taxon>
        <taxon>Roseobacteraceae</taxon>
        <taxon>Roseovarius</taxon>
    </lineage>
</organism>
<protein>
    <submittedName>
        <fullName evidence="1">ChaC-like protein</fullName>
    </submittedName>
</protein>
<dbReference type="InterPro" id="IPR013024">
    <property type="entry name" value="GGCT-like"/>
</dbReference>